<dbReference type="OrthoDB" id="9975157at2"/>
<evidence type="ECO:0000313" key="1">
    <source>
        <dbReference type="EMBL" id="RJF74922.1"/>
    </source>
</evidence>
<dbReference type="Proteomes" id="UP000286287">
    <property type="component" value="Unassembled WGS sequence"/>
</dbReference>
<reference evidence="1 2" key="1">
    <citation type="submission" date="2018-09" db="EMBL/GenBank/DDBJ databases">
        <authorList>
            <person name="Zhu H."/>
        </authorList>
    </citation>
    <scope>NUCLEOTIDE SEQUENCE [LARGE SCALE GENOMIC DNA]</scope>
    <source>
        <strain evidence="1 2">K2S05-167</strain>
    </source>
</reference>
<proteinExistence type="predicted"/>
<protein>
    <submittedName>
        <fullName evidence="1">Uncharacterized protein</fullName>
    </submittedName>
</protein>
<dbReference type="RefSeq" id="WP_119760880.1">
    <property type="nucleotide sequence ID" value="NZ_QYUJ01000008.1"/>
</dbReference>
<keyword evidence="2" id="KW-1185">Reference proteome</keyword>
<organism evidence="1 2">
    <name type="scientific">Deinococcus cavernae</name>
    <dbReference type="NCBI Taxonomy" id="2320857"/>
    <lineage>
        <taxon>Bacteria</taxon>
        <taxon>Thermotogati</taxon>
        <taxon>Deinococcota</taxon>
        <taxon>Deinococci</taxon>
        <taxon>Deinococcales</taxon>
        <taxon>Deinococcaceae</taxon>
        <taxon>Deinococcus</taxon>
    </lineage>
</organism>
<evidence type="ECO:0000313" key="2">
    <source>
        <dbReference type="Proteomes" id="UP000286287"/>
    </source>
</evidence>
<sequence length="78" mass="8593">MPVYRDDLHMPNVVVVSETALTEQGVLEDALLFVLDATESRVTLIDEHGEARLFTLPEAALAGDYPGKPHDFLTENPT</sequence>
<dbReference type="EMBL" id="QYUJ01000008">
    <property type="protein sequence ID" value="RJF74922.1"/>
    <property type="molecule type" value="Genomic_DNA"/>
</dbReference>
<gene>
    <name evidence="1" type="ORF">D3875_02705</name>
</gene>
<comment type="caution">
    <text evidence="1">The sequence shown here is derived from an EMBL/GenBank/DDBJ whole genome shotgun (WGS) entry which is preliminary data.</text>
</comment>
<name>A0A418VFL0_9DEIO</name>
<accession>A0A418VFL0</accession>
<dbReference type="AlphaFoldDB" id="A0A418VFL0"/>